<dbReference type="Proteomes" id="UP001237642">
    <property type="component" value="Unassembled WGS sequence"/>
</dbReference>
<keyword evidence="2" id="KW-1185">Reference proteome</keyword>
<dbReference type="EMBL" id="JAUIZM010000003">
    <property type="protein sequence ID" value="KAK1395128.1"/>
    <property type="molecule type" value="Genomic_DNA"/>
</dbReference>
<evidence type="ECO:0000313" key="1">
    <source>
        <dbReference type="EMBL" id="KAK1395128.1"/>
    </source>
</evidence>
<comment type="caution">
    <text evidence="1">The sequence shown here is derived from an EMBL/GenBank/DDBJ whole genome shotgun (WGS) entry which is preliminary data.</text>
</comment>
<gene>
    <name evidence="1" type="ORF">POM88_014184</name>
</gene>
<reference evidence="1" key="1">
    <citation type="submission" date="2023-02" db="EMBL/GenBank/DDBJ databases">
        <title>Genome of toxic invasive species Heracleum sosnowskyi carries increased number of genes despite the absence of recent whole-genome duplications.</title>
        <authorList>
            <person name="Schelkunov M."/>
            <person name="Shtratnikova V."/>
            <person name="Makarenko M."/>
            <person name="Klepikova A."/>
            <person name="Omelchenko D."/>
            <person name="Novikova G."/>
            <person name="Obukhova E."/>
            <person name="Bogdanov V."/>
            <person name="Penin A."/>
            <person name="Logacheva M."/>
        </authorList>
    </citation>
    <scope>NUCLEOTIDE SEQUENCE</scope>
    <source>
        <strain evidence="1">Hsosn_3</strain>
        <tissue evidence="1">Leaf</tissue>
    </source>
</reference>
<evidence type="ECO:0000313" key="2">
    <source>
        <dbReference type="Proteomes" id="UP001237642"/>
    </source>
</evidence>
<sequence>MHVAAVKALQLGKHKTHFETDNQFVYESVRDQDEIIFDDEIEKILRQLNTLHANHFIIGVTDRKVGCILPDMNMAAIYLAEYGIEHLSSFAEVIEPFGELKKLLDEDMGLGVHLSIPNIQAFLGSDEVIDVTPPRVSASMNVPIVRQPFTFSEAK</sequence>
<name>A0AAD8J205_9APIA</name>
<dbReference type="AlphaFoldDB" id="A0AAD8J205"/>
<reference evidence="1" key="2">
    <citation type="submission" date="2023-05" db="EMBL/GenBank/DDBJ databases">
        <authorList>
            <person name="Schelkunov M.I."/>
        </authorList>
    </citation>
    <scope>NUCLEOTIDE SEQUENCE</scope>
    <source>
        <strain evidence="1">Hsosn_3</strain>
        <tissue evidence="1">Leaf</tissue>
    </source>
</reference>
<accession>A0AAD8J205</accession>
<proteinExistence type="predicted"/>
<protein>
    <submittedName>
        <fullName evidence="1">Uncharacterized protein</fullName>
    </submittedName>
</protein>
<organism evidence="1 2">
    <name type="scientific">Heracleum sosnowskyi</name>
    <dbReference type="NCBI Taxonomy" id="360622"/>
    <lineage>
        <taxon>Eukaryota</taxon>
        <taxon>Viridiplantae</taxon>
        <taxon>Streptophyta</taxon>
        <taxon>Embryophyta</taxon>
        <taxon>Tracheophyta</taxon>
        <taxon>Spermatophyta</taxon>
        <taxon>Magnoliopsida</taxon>
        <taxon>eudicotyledons</taxon>
        <taxon>Gunneridae</taxon>
        <taxon>Pentapetalae</taxon>
        <taxon>asterids</taxon>
        <taxon>campanulids</taxon>
        <taxon>Apiales</taxon>
        <taxon>Apiaceae</taxon>
        <taxon>Apioideae</taxon>
        <taxon>apioid superclade</taxon>
        <taxon>Tordylieae</taxon>
        <taxon>Tordyliinae</taxon>
        <taxon>Heracleum</taxon>
    </lineage>
</organism>